<dbReference type="EMBL" id="CM004467">
    <property type="protein sequence ID" value="OCT97589.1"/>
    <property type="molecule type" value="Genomic_DNA"/>
</dbReference>
<keyword evidence="2" id="KW-0393">Immunoglobulin domain</keyword>
<dbReference type="OMA" id="LVYYHGW"/>
<dbReference type="InterPro" id="IPR003597">
    <property type="entry name" value="Ig_C1-set"/>
</dbReference>
<dbReference type="AlphaFoldDB" id="A0A974DT10"/>
<dbReference type="SUPFAM" id="SSF48726">
    <property type="entry name" value="Immunoglobulin"/>
    <property type="match status" value="2"/>
</dbReference>
<dbReference type="InterPro" id="IPR050380">
    <property type="entry name" value="Immune_Resp_Modulators"/>
</dbReference>
<dbReference type="InterPro" id="IPR003599">
    <property type="entry name" value="Ig_sub"/>
</dbReference>
<reference evidence="6" key="1">
    <citation type="journal article" date="2016" name="Nature">
        <title>Genome evolution in the allotetraploid frog Xenopus laevis.</title>
        <authorList>
            <person name="Session A.M."/>
            <person name="Uno Y."/>
            <person name="Kwon T."/>
            <person name="Chapman J.A."/>
            <person name="Toyoda A."/>
            <person name="Takahashi S."/>
            <person name="Fukui A."/>
            <person name="Hikosaka A."/>
            <person name="Suzuki A."/>
            <person name="Kondo M."/>
            <person name="van Heeringen S.J."/>
            <person name="Quigley I."/>
            <person name="Heinz S."/>
            <person name="Ogino H."/>
            <person name="Ochi H."/>
            <person name="Hellsten U."/>
            <person name="Lyons J.B."/>
            <person name="Simakov O."/>
            <person name="Putnam N."/>
            <person name="Stites J."/>
            <person name="Kuroki Y."/>
            <person name="Tanaka T."/>
            <person name="Michiue T."/>
            <person name="Watanabe M."/>
            <person name="Bogdanovic O."/>
            <person name="Lister R."/>
            <person name="Georgiou G."/>
            <person name="Paranjpe S.S."/>
            <person name="van Kruijsbergen I."/>
            <person name="Shu S."/>
            <person name="Carlson J."/>
            <person name="Kinoshita T."/>
            <person name="Ohta Y."/>
            <person name="Mawaribuchi S."/>
            <person name="Jenkins J."/>
            <person name="Grimwood J."/>
            <person name="Schmutz J."/>
            <person name="Mitros T."/>
            <person name="Mozaffari S.V."/>
            <person name="Suzuki Y."/>
            <person name="Haramoto Y."/>
            <person name="Yamamoto T.S."/>
            <person name="Takagi C."/>
            <person name="Heald R."/>
            <person name="Miller K."/>
            <person name="Haudenschild C."/>
            <person name="Kitzman J."/>
            <person name="Nakayama T."/>
            <person name="Izutsu Y."/>
            <person name="Robert J."/>
            <person name="Fortriede J."/>
            <person name="Burns K."/>
            <person name="Lotay V."/>
            <person name="Karimi K."/>
            <person name="Yasuoka Y."/>
            <person name="Dichmann D.S."/>
            <person name="Flajnik M.F."/>
            <person name="Houston D.W."/>
            <person name="Shendure J."/>
            <person name="DuPasquier L."/>
            <person name="Vize P.D."/>
            <person name="Zorn A.M."/>
            <person name="Ito M."/>
            <person name="Marcotte E.M."/>
            <person name="Wallingford J.B."/>
            <person name="Ito Y."/>
            <person name="Asashima M."/>
            <person name="Ueno N."/>
            <person name="Matsuda Y."/>
            <person name="Veenstra G.J."/>
            <person name="Fujiyama A."/>
            <person name="Harland R.M."/>
            <person name="Taira M."/>
            <person name="Rokhsar D.S."/>
        </authorList>
    </citation>
    <scope>NUCLEOTIDE SEQUENCE [LARGE SCALE GENOMIC DNA]</scope>
    <source>
        <strain evidence="6">J</strain>
    </source>
</reference>
<keyword evidence="3" id="KW-0732">Signal</keyword>
<evidence type="ECO:0000313" key="6">
    <source>
        <dbReference type="Proteomes" id="UP000694892"/>
    </source>
</evidence>
<feature type="domain" description="Ig-like" evidence="4">
    <location>
        <begin position="145"/>
        <end position="244"/>
    </location>
</feature>
<accession>A0A974DT10</accession>
<evidence type="ECO:0000256" key="2">
    <source>
        <dbReference type="ARBA" id="ARBA00023319"/>
    </source>
</evidence>
<evidence type="ECO:0000313" key="5">
    <source>
        <dbReference type="EMBL" id="OCT97589.1"/>
    </source>
</evidence>
<dbReference type="Gene3D" id="2.60.40.10">
    <property type="entry name" value="Immunoglobulins"/>
    <property type="match status" value="2"/>
</dbReference>
<evidence type="ECO:0000259" key="4">
    <source>
        <dbReference type="PROSITE" id="PS50835"/>
    </source>
</evidence>
<dbReference type="SMART" id="SM00407">
    <property type="entry name" value="IGc1"/>
    <property type="match status" value="1"/>
</dbReference>
<dbReference type="InterPro" id="IPR007110">
    <property type="entry name" value="Ig-like_dom"/>
</dbReference>
<name>A0A974DT10_XENLA</name>
<dbReference type="Pfam" id="PF07686">
    <property type="entry name" value="V-set"/>
    <property type="match status" value="1"/>
</dbReference>
<feature type="chain" id="PRO_5037767070" description="Ig-like domain-containing protein" evidence="3">
    <location>
        <begin position="20"/>
        <end position="246"/>
    </location>
</feature>
<dbReference type="Proteomes" id="UP000694892">
    <property type="component" value="Chromosome 1S"/>
</dbReference>
<dbReference type="FunFam" id="2.60.40.10:FF:000283">
    <property type="entry name" value="Immunoglobulin kappa constant"/>
    <property type="match status" value="1"/>
</dbReference>
<evidence type="ECO:0000256" key="1">
    <source>
        <dbReference type="ARBA" id="ARBA00023157"/>
    </source>
</evidence>
<dbReference type="InterPro" id="IPR036179">
    <property type="entry name" value="Ig-like_dom_sf"/>
</dbReference>
<sequence>MSPFLPIYLLLLWISNAESQTLSLSPSNYAVNLGEKATFNCHIGAKDDYQVVLLKQIPGNAPQLIVFHHHSFTSPRYGPGISTDRYTATINAAATEYQFIIKKADTADTVHYYCMKWVSSISACHMYVFSQSSKLIVTVDKFPEPALLVFPPYNDDNESKDSSTLTCHISKLEVSLVNVNWLIDGTTVQDGVTTSNPVRESDNTFSMSSYLTLSSKDINKDRLYSCMIKQEGSSAFISKGVKLSQC</sequence>
<gene>
    <name evidence="5" type="ORF">XELAEV_18009818mg</name>
</gene>
<protein>
    <recommendedName>
        <fullName evidence="4">Ig-like domain-containing protein</fullName>
    </recommendedName>
</protein>
<dbReference type="PROSITE" id="PS50835">
    <property type="entry name" value="IG_LIKE"/>
    <property type="match status" value="1"/>
</dbReference>
<dbReference type="SMART" id="SM00409">
    <property type="entry name" value="IG"/>
    <property type="match status" value="1"/>
</dbReference>
<dbReference type="InterPro" id="IPR013106">
    <property type="entry name" value="Ig_V-set"/>
</dbReference>
<proteinExistence type="predicted"/>
<feature type="signal peptide" evidence="3">
    <location>
        <begin position="1"/>
        <end position="19"/>
    </location>
</feature>
<dbReference type="CDD" id="cd07699">
    <property type="entry name" value="IgC1_L"/>
    <property type="match status" value="1"/>
</dbReference>
<evidence type="ECO:0000256" key="3">
    <source>
        <dbReference type="SAM" id="SignalP"/>
    </source>
</evidence>
<dbReference type="Pfam" id="PF07654">
    <property type="entry name" value="C1-set"/>
    <property type="match status" value="1"/>
</dbReference>
<dbReference type="InterPro" id="IPR013783">
    <property type="entry name" value="Ig-like_fold"/>
</dbReference>
<keyword evidence="1" id="KW-1015">Disulfide bond</keyword>
<organism evidence="5 6">
    <name type="scientific">Xenopus laevis</name>
    <name type="common">African clawed frog</name>
    <dbReference type="NCBI Taxonomy" id="8355"/>
    <lineage>
        <taxon>Eukaryota</taxon>
        <taxon>Metazoa</taxon>
        <taxon>Chordata</taxon>
        <taxon>Craniata</taxon>
        <taxon>Vertebrata</taxon>
        <taxon>Euteleostomi</taxon>
        <taxon>Amphibia</taxon>
        <taxon>Batrachia</taxon>
        <taxon>Anura</taxon>
        <taxon>Pipoidea</taxon>
        <taxon>Pipidae</taxon>
        <taxon>Xenopodinae</taxon>
        <taxon>Xenopus</taxon>
        <taxon>Xenopus</taxon>
    </lineage>
</organism>
<dbReference type="PANTHER" id="PTHR23411">
    <property type="entry name" value="TAPASIN"/>
    <property type="match status" value="1"/>
</dbReference>